<feature type="region of interest" description="Disordered" evidence="2">
    <location>
        <begin position="2963"/>
        <end position="3019"/>
    </location>
</feature>
<dbReference type="PANTHER" id="PTHR23159">
    <property type="entry name" value="CENTROSOMAL PROTEIN 2"/>
    <property type="match status" value="1"/>
</dbReference>
<feature type="compositionally biased region" description="Polar residues" evidence="2">
    <location>
        <begin position="1035"/>
        <end position="1058"/>
    </location>
</feature>
<gene>
    <name evidence="3" type="ORF">TrRE_jg4925</name>
</gene>
<feature type="region of interest" description="Disordered" evidence="2">
    <location>
        <begin position="1025"/>
        <end position="1085"/>
    </location>
</feature>
<dbReference type="PROSITE" id="PS50096">
    <property type="entry name" value="IQ"/>
    <property type="match status" value="2"/>
</dbReference>
<feature type="compositionally biased region" description="Low complexity" evidence="2">
    <location>
        <begin position="430"/>
        <end position="442"/>
    </location>
</feature>
<feature type="compositionally biased region" description="Basic and acidic residues" evidence="2">
    <location>
        <begin position="2963"/>
        <end position="2982"/>
    </location>
</feature>
<keyword evidence="4" id="KW-1185">Reference proteome</keyword>
<sequence>MAHNLNPSDPYAMPEQAPQASQPRKWDWIFRALHSVAGRRQNSITLHMPDTVIFTNGQPTKWLTTLADGRLARNLLSVTSTYKGSSRHVRAKAPKMNEIMIHEQIKLVHDAFYKFRESYEDFNDPVTSPLCIAWYTDGKKELLQSQTLLMLMKHREWRVQVTALQAYIKPKRECKGHFSPVHQIRIGSDDVTDNNAALDIVTKSLSTYAERAYAVNTNEEEDEDLAMQSITTPTTLPSSNIKVDTMDAEYIVDANETLWFSHLSNVMVQVVHAKRERKEEMKRMEESKLIEAATVVANELKRLLRMAANRGVSVAASFSHFDAQGVGYADVNNLIEGLSRLGIGISKAAAEILMGMIGQASSLHFRARDLVMFAELEADDIESDAEDSASSPSKIKVDDSFFDGDYDDLLPATPHSRGQTPGSPSRRMRSSQSQQSLRSQQSITSDFPDPEPLDLDYSVDAAAANRTNKGPDLPNWARGKSRKAYKELKAAETRYRNKQTIIQGYDDDLSSDSDEEKANKKHKPLIFPDEEEEPIASKPATAASISSNDSVSSKKSGSLASLTASASIASSTSSLVPGLSLPAGEAPEDPNINFNDKDSLFHAHSSIVMSYRIVNAGNRPPPKRRDGATDLQQTAAFNEAKNVLERLEPLKEKPFKLIVAPDLFMTLDTLEEALTRPLLDQHPLSSILYVGLPGLPNTLWQKGTVLNNETHSECLSNLLNHVETNGEFTTKPPVPTFFLGFGVGAACLNYFVTSQFNDDRHRALKKNTRCLILCNNFSKINQELKRTIQGVRRVFKKDDHAERMQIIMSILFSDDYLEKRGREEAMEEFWGTRSRISLRDAPKTKKNPFMMCSGNGKEGIVALLHGMQSSIDTTPNFDLITVPLLMVQASKDNFVAPTNIEVFEQTEEEFAVLSSPRDLLVPPEHVVDNKMINVQWLHCGHEILQERKTAITSLISKMVEAAHDERGEVEMSNLAGLASKYDTQHNEDNKVSNLSDFFDVLDDDMGFEKPSESDAGDLDSRALNHSIDTTIPGDQDSTATPSADINDASTTSNKTTASVAEKQKKKRERRAREAQVRKQREEERKLRKIRDEQAQELKKIRLAEQAKLDEVKNQEERHAMHREDFRSSLAEEYYRECEEWEVQAEVARAKAVELQTAREEDEIAELEAEAARQRAKKHEDRRARIADLRKKYLDDELRMDGDKQGMFKKGVANMDTHMAAPYCERLLADLFQCRKRMIDSMKRAKLALDKVSVFQSEYDAIERETRGLRRTQRLATTNSTFQAIKPTKRELEELKKKLDEKQNALSEIKSLLSGRKELLDISNRSVQGLKVVLAQKEDETKDMIKTLKIREDKMKSNLAVFRVTKDNYSNERDEIEKILQQSQQRLKVVTIELKKVRRHEGKYVDTDVWQKGVMQRMLSVDIKEHLEREQSTLNRVLHEFKNTLTDVKGGIYKCDKDIKTVMGEIEELKAVTEEMTRGWAIAMSKSIAMAFEEQMKNENNAVILDEGTEERKTRTKEAMQKKGSLADEVRLKNGEDRTKEEKMWVSMDVILNPERYSHVSEVEAEEMKFDPDYSIKFEVHDIKRLLALPPQIQLALPFLYTPLEIRAHQLLTKFTHEQGEQFFKSADMKSQDLEDEGKGKKLSPEQARAAERKLNVLLKERRAGEVRSLPLAEQTEEQKDWTKLDKLLNPHLFIESTPKADPTKPKIMNAQKKVEPKMGDKYEDARRVWEEVGHDEWKCPFDDISLREIYKETIDDLETDDERYAKFLMDKYHCDDSETRLGEASREALQGISKVNKQLREGKKFGPDANKGNLAGLMKNMGRSAGRGGARRGAAGGDGDGGNGGGGKVFNANDSEDDDGGNEEKKRDDINNGGDDSEEEDNSHKVFGSWFVVHPAAIGKRSQTVNFNPVTHDDHVHHPAMYQYYRLPEEITEEEKPSIDRLAAVTGHPKKAGWMRSTKDEDCKVVKNLDELGKIDYSQVRRGMKVLVTSGKTEEQLSELDCSLESRQSRSHKFVISHSGKDKMLDLTVSVVFQGVFGPRGYRLGRLAVQLYRIPSDKDKENPADGKSGLAAPQPLGYAPYELQILNTPDALGRIVVHHKPRKIPVEPGTFQVVVGAAAASKYSIQVTGTLGEDAENVLNREFESSMKKQTRLTQCSNELNELWTSMRLAERKIAVCQGLTEEAESESSRCESDIEMCNTELAEDDEIMEMTEEERNDVFREIKVLEVEFSHWCKLFATRTQEKKDIKEGLEHMAEMRRARLKEKESLKVTMEKIRQVIPSATASVLGPGRATEVALKLNAPLNLSSGTASSRWQAISAVKDMITSSLTPAEEVRRLYQREGFKALTLEERQWSMLDRIRNEVKWEWLKIKEEEEDRAREDRGAKAKKRKYNAAIEQFRIDKSEIDRINECSFSKLQRREVIVKKLLNKYHDDAEMMKRKAEMLSSGFDPHLAAEVRAKFEKTWTPTEREWVTVDKILNPSAWLGRVKDDAQGFDRHRGDSNLIELTEEEMQEAGQADKEKMDKIGKLLGGGGGGGFGALVKQASKTKRSVQNDKPLGKWICAYSRDEILKIWSAKNGEDLKSNDEERCWKLLKNYNGDYREYIEGMKAIEKRERRMKETHGMDWVAIRSDVVGDSLEVDIDARTRTVLKELDKTISFRNPFMDSAVLHVAPQRFPTTVLRLELERELDRLLREQIYERERASKFLVEDSSDSDAPGHTDDEDSDEDEDTRIRNAETRRRERRAQMRANRAKEDVKVAKKRILMENKTPTEIAKAQELEALGFGGCLACRTNPCKWVSNLNVAEVMKRKEQLADELNYIRKHPEMLVLDSQVALSAQRGGSTRFKREDLVHELMWESRELERRMKLNGIDKELHDSYATRKEFMEVKVLHGYSTLLWTGNARRALEREHNKLVAITTASDVVDDILEWMLEGWYFGERESKQVVAGYVPSLKKDGFIKPGTETRKATAIKEEAERKKKEKAEGLSGEGGSGGGDGSGSKGGGLEEDKKEDDEQGTPWEKLVPIEVASKIRMKDEKAVKEGSDRDHLLNETEQTMKFGLFCLTFMYFRAMKMVRREKVSWEGAKDNIGAEHAEGKRRHITAERKKMMEEERNAATRSRDLGKAMIKAKEGEERKKLRQEKERAEAAKKLYDKMRQEKMEKAAAVVLARVYRGHLGRKAARRWARKKAELEAMNALMNASAITIQRVNRGHKGRVAASEVRMEMAEFIAQIREEEAKQDEEEYWRTHAFQRYKRDVKAFVRTVAESVRSIHVGRDEGDDHDFGS</sequence>
<dbReference type="Proteomes" id="UP001165082">
    <property type="component" value="Unassembled WGS sequence"/>
</dbReference>
<feature type="compositionally biased region" description="Low complexity" evidence="2">
    <location>
        <begin position="542"/>
        <end position="555"/>
    </location>
</feature>
<feature type="compositionally biased region" description="Gly residues" evidence="2">
    <location>
        <begin position="2985"/>
        <end position="3001"/>
    </location>
</feature>
<protein>
    <submittedName>
        <fullName evidence="3">Uncharacterized protein</fullName>
    </submittedName>
</protein>
<evidence type="ECO:0000256" key="1">
    <source>
        <dbReference type="SAM" id="Coils"/>
    </source>
</evidence>
<feature type="region of interest" description="Disordered" evidence="2">
    <location>
        <begin position="1798"/>
        <end position="1883"/>
    </location>
</feature>
<reference evidence="3" key="1">
    <citation type="submission" date="2022-07" db="EMBL/GenBank/DDBJ databases">
        <title>Genome analysis of Parmales, a sister group of diatoms, reveals the evolutionary specialization of diatoms from phago-mixotrophs to photoautotrophs.</title>
        <authorList>
            <person name="Ban H."/>
            <person name="Sato S."/>
            <person name="Yoshikawa S."/>
            <person name="Kazumasa Y."/>
            <person name="Nakamura Y."/>
            <person name="Ichinomiya M."/>
            <person name="Saitoh K."/>
            <person name="Sato N."/>
            <person name="Blanc-Mathieu R."/>
            <person name="Endo H."/>
            <person name="Kuwata A."/>
            <person name="Ogata H."/>
        </authorList>
    </citation>
    <scope>NUCLEOTIDE SEQUENCE</scope>
</reference>
<dbReference type="SMART" id="SM00015">
    <property type="entry name" value="IQ"/>
    <property type="match status" value="2"/>
</dbReference>
<evidence type="ECO:0000256" key="2">
    <source>
        <dbReference type="SAM" id="MobiDB-lite"/>
    </source>
</evidence>
<dbReference type="InterPro" id="IPR000048">
    <property type="entry name" value="IQ_motif_EF-hand-BS"/>
</dbReference>
<feature type="compositionally biased region" description="Gly residues" evidence="2">
    <location>
        <begin position="1834"/>
        <end position="1848"/>
    </location>
</feature>
<evidence type="ECO:0000313" key="3">
    <source>
        <dbReference type="EMBL" id="GMI07172.1"/>
    </source>
</evidence>
<keyword evidence="1" id="KW-0175">Coiled coil</keyword>
<proteinExistence type="predicted"/>
<feature type="coiled-coil region" evidence="1">
    <location>
        <begin position="1365"/>
        <end position="1399"/>
    </location>
</feature>
<feature type="region of interest" description="Disordered" evidence="2">
    <location>
        <begin position="381"/>
        <end position="400"/>
    </location>
</feature>
<name>A0A9W7CC59_9STRA</name>
<dbReference type="EMBL" id="BRXZ01000194">
    <property type="protein sequence ID" value="GMI07172.1"/>
    <property type="molecule type" value="Genomic_DNA"/>
</dbReference>
<feature type="region of interest" description="Disordered" evidence="2">
    <location>
        <begin position="2707"/>
        <end position="2751"/>
    </location>
</feature>
<accession>A0A9W7CC59</accession>
<dbReference type="PANTHER" id="PTHR23159:SF31">
    <property type="entry name" value="CENTROSOME-ASSOCIATED PROTEIN CEP250 ISOFORM X1"/>
    <property type="match status" value="1"/>
</dbReference>
<feature type="compositionally biased region" description="Basic and acidic residues" evidence="2">
    <location>
        <begin position="1626"/>
        <end position="1646"/>
    </location>
</feature>
<evidence type="ECO:0000313" key="4">
    <source>
        <dbReference type="Proteomes" id="UP001165082"/>
    </source>
</evidence>
<feature type="region of interest" description="Disordered" evidence="2">
    <location>
        <begin position="408"/>
        <end position="455"/>
    </location>
</feature>
<feature type="coiled-coil region" evidence="1">
    <location>
        <begin position="1284"/>
        <end position="1311"/>
    </location>
</feature>
<feature type="compositionally biased region" description="Basic and acidic residues" evidence="2">
    <location>
        <begin position="2730"/>
        <end position="2739"/>
    </location>
</feature>
<organism evidence="3 4">
    <name type="scientific">Triparma retinervis</name>
    <dbReference type="NCBI Taxonomy" id="2557542"/>
    <lineage>
        <taxon>Eukaryota</taxon>
        <taxon>Sar</taxon>
        <taxon>Stramenopiles</taxon>
        <taxon>Ochrophyta</taxon>
        <taxon>Bolidophyceae</taxon>
        <taxon>Parmales</taxon>
        <taxon>Triparmaceae</taxon>
        <taxon>Triparma</taxon>
    </lineage>
</organism>
<feature type="compositionally biased region" description="Basic and acidic residues" evidence="2">
    <location>
        <begin position="1070"/>
        <end position="1085"/>
    </location>
</feature>
<feature type="coiled-coil region" evidence="1">
    <location>
        <begin position="3125"/>
        <end position="3155"/>
    </location>
</feature>
<feature type="compositionally biased region" description="Acidic residues" evidence="2">
    <location>
        <begin position="2720"/>
        <end position="2729"/>
    </location>
</feature>
<feature type="region of interest" description="Disordered" evidence="2">
    <location>
        <begin position="503"/>
        <end position="555"/>
    </location>
</feature>
<dbReference type="OrthoDB" id="70856at2759"/>
<comment type="caution">
    <text evidence="3">The sequence shown here is derived from an EMBL/GenBank/DDBJ whole genome shotgun (WGS) entry which is preliminary data.</text>
</comment>
<feature type="region of interest" description="Disordered" evidence="2">
    <location>
        <begin position="1625"/>
        <end position="1646"/>
    </location>
</feature>
<feature type="compositionally biased region" description="Acidic residues" evidence="2">
    <location>
        <begin position="505"/>
        <end position="515"/>
    </location>
</feature>